<dbReference type="AlphaFoldDB" id="A0A1A9AHW7"/>
<evidence type="ECO:0000313" key="1">
    <source>
        <dbReference type="EMBL" id="SBT55783.1"/>
    </source>
</evidence>
<sequence length="142" mass="16678">MIALYIIPATFDITDKDIIDHVIKINDPVLQHISLRQEHCYQERNSNFANCNISDNKITTFQCLNNCSRYMKDLNTYAGTCKKKEGLWKNHLEKLWISLEKKYTVSTYKSIKVCCKGFSYSIYNKTLILQIFSSKYNETLEK</sequence>
<reference evidence="2" key="1">
    <citation type="submission" date="2016-05" db="EMBL/GenBank/DDBJ databases">
        <authorList>
            <person name="Naeem Raeece"/>
        </authorList>
    </citation>
    <scope>NUCLEOTIDE SEQUENCE [LARGE SCALE GENOMIC DNA]</scope>
</reference>
<name>A0A1A9AHW7_PLAOA</name>
<dbReference type="Proteomes" id="UP000078555">
    <property type="component" value="Unassembled WGS sequence"/>
</dbReference>
<dbReference type="EMBL" id="FLRD01000880">
    <property type="protein sequence ID" value="SBT55783.1"/>
    <property type="molecule type" value="Genomic_DNA"/>
</dbReference>
<protein>
    <submittedName>
        <fullName evidence="1">PIR Superfamily Protein</fullName>
    </submittedName>
</protein>
<organism evidence="1 2">
    <name type="scientific">Plasmodium ovale wallikeri</name>
    <dbReference type="NCBI Taxonomy" id="864142"/>
    <lineage>
        <taxon>Eukaryota</taxon>
        <taxon>Sar</taxon>
        <taxon>Alveolata</taxon>
        <taxon>Apicomplexa</taxon>
        <taxon>Aconoidasida</taxon>
        <taxon>Haemosporida</taxon>
        <taxon>Plasmodiidae</taxon>
        <taxon>Plasmodium</taxon>
        <taxon>Plasmodium (Plasmodium)</taxon>
    </lineage>
</organism>
<keyword evidence="2" id="KW-1185">Reference proteome</keyword>
<proteinExistence type="predicted"/>
<gene>
    <name evidence="1" type="ORF">POVWA1_072240</name>
</gene>
<evidence type="ECO:0000313" key="2">
    <source>
        <dbReference type="Proteomes" id="UP000078555"/>
    </source>
</evidence>
<accession>A0A1A9AHW7</accession>